<dbReference type="Proteomes" id="UP001164761">
    <property type="component" value="Chromosome"/>
</dbReference>
<reference evidence="2" key="1">
    <citation type="submission" date="2022-08" db="EMBL/GenBank/DDBJ databases">
        <title>Alicyclobacillus fastidiosus DSM 17978, complete genome.</title>
        <authorList>
            <person name="Wang Q."/>
            <person name="Cai R."/>
            <person name="Wang Z."/>
        </authorList>
    </citation>
    <scope>NUCLEOTIDE SEQUENCE</scope>
    <source>
        <strain evidence="2">DSM 17978</strain>
    </source>
</reference>
<keyword evidence="1" id="KW-0472">Membrane</keyword>
<accession>A0ABY6ZAR2</accession>
<evidence type="ECO:0000313" key="3">
    <source>
        <dbReference type="Proteomes" id="UP001164761"/>
    </source>
</evidence>
<evidence type="ECO:0000313" key="2">
    <source>
        <dbReference type="EMBL" id="WAH39618.1"/>
    </source>
</evidence>
<name>A0ABY6ZAR2_9BACL</name>
<gene>
    <name evidence="2" type="ORF">NZD89_14445</name>
</gene>
<dbReference type="RefSeq" id="WP_268003515.1">
    <property type="nucleotide sequence ID" value="NZ_BSUT01000001.1"/>
</dbReference>
<feature type="transmembrane region" description="Helical" evidence="1">
    <location>
        <begin position="48"/>
        <end position="69"/>
    </location>
</feature>
<sequence>MKHIYEIVQVLVLYVTVLLGVLLYVAVLRHKEAPDDGDISQNRRARNLTLSLLGVITMIFGVGCLHEIWPQNDGLWLPILGILIIAVAWILYRLRKLSPNTN</sequence>
<keyword evidence="1" id="KW-0812">Transmembrane</keyword>
<dbReference type="EMBL" id="CP104067">
    <property type="protein sequence ID" value="WAH39618.1"/>
    <property type="molecule type" value="Genomic_DNA"/>
</dbReference>
<protein>
    <submittedName>
        <fullName evidence="2">TMEM43 family protein</fullName>
    </submittedName>
</protein>
<feature type="transmembrane region" description="Helical" evidence="1">
    <location>
        <begin position="6"/>
        <end position="27"/>
    </location>
</feature>
<organism evidence="2 3">
    <name type="scientific">Alicyclobacillus fastidiosus</name>
    <dbReference type="NCBI Taxonomy" id="392011"/>
    <lineage>
        <taxon>Bacteria</taxon>
        <taxon>Bacillati</taxon>
        <taxon>Bacillota</taxon>
        <taxon>Bacilli</taxon>
        <taxon>Bacillales</taxon>
        <taxon>Alicyclobacillaceae</taxon>
        <taxon>Alicyclobacillus</taxon>
    </lineage>
</organism>
<evidence type="ECO:0000256" key="1">
    <source>
        <dbReference type="SAM" id="Phobius"/>
    </source>
</evidence>
<proteinExistence type="predicted"/>
<keyword evidence="1" id="KW-1133">Transmembrane helix</keyword>
<keyword evidence="3" id="KW-1185">Reference proteome</keyword>
<feature type="transmembrane region" description="Helical" evidence="1">
    <location>
        <begin position="75"/>
        <end position="92"/>
    </location>
</feature>